<dbReference type="Pfam" id="PF02518">
    <property type="entry name" value="HATPase_c"/>
    <property type="match status" value="1"/>
</dbReference>
<evidence type="ECO:0000259" key="21">
    <source>
        <dbReference type="PROSITE" id="PS50894"/>
    </source>
</evidence>
<keyword evidence="7" id="KW-0812">Transmembrane</keyword>
<accession>A0A5P9CS16</accession>
<evidence type="ECO:0000256" key="14">
    <source>
        <dbReference type="ARBA" id="ARBA00023136"/>
    </source>
</evidence>
<dbReference type="EC" id="2.7.13.3" evidence="3"/>
<evidence type="ECO:0000256" key="10">
    <source>
        <dbReference type="ARBA" id="ARBA00022801"/>
    </source>
</evidence>
<evidence type="ECO:0000256" key="12">
    <source>
        <dbReference type="ARBA" id="ARBA00022989"/>
    </source>
</evidence>
<dbReference type="FunFam" id="1.10.287.130:FF:000002">
    <property type="entry name" value="Two-component osmosensing histidine kinase"/>
    <property type="match status" value="1"/>
</dbReference>
<keyword evidence="11" id="KW-0067">ATP-binding</keyword>
<feature type="domain" description="HPt" evidence="21">
    <location>
        <begin position="731"/>
        <end position="831"/>
    </location>
</feature>
<comment type="subunit">
    <text evidence="15">At low DSF concentrations, interacts with RpfF.</text>
</comment>
<evidence type="ECO:0000259" key="20">
    <source>
        <dbReference type="PROSITE" id="PS50110"/>
    </source>
</evidence>
<name>A0A5P9CS16_9VIBR</name>
<evidence type="ECO:0000256" key="1">
    <source>
        <dbReference type="ARBA" id="ARBA00000085"/>
    </source>
</evidence>
<evidence type="ECO:0000256" key="16">
    <source>
        <dbReference type="ARBA" id="ARBA00068150"/>
    </source>
</evidence>
<dbReference type="AlphaFoldDB" id="A0A5P9CS16"/>
<keyword evidence="9 22" id="KW-0418">Kinase</keyword>
<feature type="domain" description="Histidine kinase" evidence="19">
    <location>
        <begin position="180"/>
        <end position="401"/>
    </location>
</feature>
<keyword evidence="22" id="KW-0614">Plasmid</keyword>
<keyword evidence="4" id="KW-1003">Cell membrane</keyword>
<dbReference type="PANTHER" id="PTHR45339">
    <property type="entry name" value="HYBRID SIGNAL TRANSDUCTION HISTIDINE KINASE J"/>
    <property type="match status" value="1"/>
</dbReference>
<dbReference type="Proteomes" id="UP000326936">
    <property type="component" value="Plasmid pTHAF100_a"/>
</dbReference>
<dbReference type="SMART" id="SM00073">
    <property type="entry name" value="HPT"/>
    <property type="match status" value="1"/>
</dbReference>
<evidence type="ECO:0000313" key="23">
    <source>
        <dbReference type="Proteomes" id="UP000326936"/>
    </source>
</evidence>
<dbReference type="PANTHER" id="PTHR45339:SF1">
    <property type="entry name" value="HYBRID SIGNAL TRANSDUCTION HISTIDINE KINASE J"/>
    <property type="match status" value="1"/>
</dbReference>
<keyword evidence="10" id="KW-0378">Hydrolase</keyword>
<dbReference type="KEGG" id="vaq:FIV01_18970"/>
<evidence type="ECO:0000256" key="17">
    <source>
        <dbReference type="PROSITE-ProRule" id="PRU00110"/>
    </source>
</evidence>
<dbReference type="PROSITE" id="PS50894">
    <property type="entry name" value="HPT"/>
    <property type="match status" value="1"/>
</dbReference>
<evidence type="ECO:0000256" key="6">
    <source>
        <dbReference type="ARBA" id="ARBA00022679"/>
    </source>
</evidence>
<gene>
    <name evidence="22" type="primary">barA3</name>
    <name evidence="22" type="ORF">FIV01_18970</name>
</gene>
<dbReference type="Gene3D" id="3.30.565.10">
    <property type="entry name" value="Histidine kinase-like ATPase, C-terminal domain"/>
    <property type="match status" value="1"/>
</dbReference>
<keyword evidence="12" id="KW-1133">Transmembrane helix</keyword>
<dbReference type="RefSeq" id="WP_152432473.1">
    <property type="nucleotide sequence ID" value="NZ_CBCSDK010000009.1"/>
</dbReference>
<keyword evidence="5 18" id="KW-0597">Phosphoprotein</keyword>
<dbReference type="InterPro" id="IPR036890">
    <property type="entry name" value="HATPase_C_sf"/>
</dbReference>
<dbReference type="SMART" id="SM00388">
    <property type="entry name" value="HisKA"/>
    <property type="match status" value="1"/>
</dbReference>
<dbReference type="InterPro" id="IPR036641">
    <property type="entry name" value="HPT_dom_sf"/>
</dbReference>
<evidence type="ECO:0000256" key="8">
    <source>
        <dbReference type="ARBA" id="ARBA00022741"/>
    </source>
</evidence>
<evidence type="ECO:0000259" key="19">
    <source>
        <dbReference type="PROSITE" id="PS50109"/>
    </source>
</evidence>
<evidence type="ECO:0000313" key="22">
    <source>
        <dbReference type="EMBL" id="QFT28482.1"/>
    </source>
</evidence>
<comment type="catalytic activity">
    <reaction evidence="1">
        <text>ATP + protein L-histidine = ADP + protein N-phospho-L-histidine.</text>
        <dbReference type="EC" id="2.7.13.3"/>
    </reaction>
</comment>
<evidence type="ECO:0000256" key="13">
    <source>
        <dbReference type="ARBA" id="ARBA00023012"/>
    </source>
</evidence>
<organism evidence="22 23">
    <name type="scientific">Vibrio aquimaris</name>
    <dbReference type="NCBI Taxonomy" id="2587862"/>
    <lineage>
        <taxon>Bacteria</taxon>
        <taxon>Pseudomonadati</taxon>
        <taxon>Pseudomonadota</taxon>
        <taxon>Gammaproteobacteria</taxon>
        <taxon>Vibrionales</taxon>
        <taxon>Vibrionaceae</taxon>
        <taxon>Vibrio</taxon>
    </lineage>
</organism>
<dbReference type="CDD" id="cd17546">
    <property type="entry name" value="REC_hyHK_CKI1_RcsC-like"/>
    <property type="match status" value="2"/>
</dbReference>
<dbReference type="PROSITE" id="PS50109">
    <property type="entry name" value="HIS_KIN"/>
    <property type="match status" value="1"/>
</dbReference>
<keyword evidence="23" id="KW-1185">Reference proteome</keyword>
<feature type="modified residue" description="4-aspartylphosphate" evidence="18">
    <location>
        <position position="477"/>
    </location>
</feature>
<evidence type="ECO:0000256" key="4">
    <source>
        <dbReference type="ARBA" id="ARBA00022475"/>
    </source>
</evidence>
<sequence length="906" mass="100910">MNLDTVLKEMEQASNEDNIKLADHSIKDSPSVVDFRNKVKRLALDCHFSRVNAVRVATAASEICHKMISTCDSFNASLSFSRITENWGIKLEFHSAVGALPSMNYDYIFDSFSIETASNHSHTVMAFKHFPDLSFNPQDNTEFQRNKLNQLSQQELMRELQLSLERTKEADVAKGDFLANMSHEIRTPMNAIIGLSELVLKTQLTSKQHDYIGKINSAGRALLGIINDILDISKIEAGKMEMENIPFQLDRVFDDLCTIITLKAQEKGIEVIFSTPPELPKSLVGDPLRLGQILTNLCNNAIKFTEQGEIIVKITHCEQLNDKVKLKFEVKDTGIGLKPDQIQKLFSAFSQADTSTTRKYGGTGLGLSICQNLVHLMNGDIWVESVYQQGSSFIFTAEFGVLDNEIENQQERIYNWKKLKGMKALIVDDNKSARDINKELLHSYTLDISTAIDGFDAIDKVKKAIAEDRPYELVLMDWQMPEMNGIKASEIIKTLDCSPKIILMTAYGREEVVVQAAEAKIDGFLVKPVGASALLDTVMEVMGKAVVVDSAGQKNETELLFESFALVRGAPVLLVEDNEVNQIIAVELLESVGLNVEVANNGKEGVDKALDGEYALILMDLQMPVMDGLEAARVLREQPTHQDIPIIAMTANAMQQDRERCAEAGMNDHIAKPIDTSELYSKLLKWIDPSFKDDNFECSPTQQSDEVDKESALPELHGINTEEGLSRVNEDRALYTKLLISFSKNNQTTFSDLKTSWQDKDCAQGEITAHTLKGASASLGAHRLSQVAFTFEQAFKQQAKDILPEEWNELSSALQQVLESIALIDTQTDASPIVSQEFDLEQVKALSEEIREQLELGEFEEESIASLVAMLQGQVAAGEIERLNEAIEIYDSDEALECLDKILSSI</sequence>
<dbReference type="GO" id="GO:0000155">
    <property type="term" value="F:phosphorelay sensor kinase activity"/>
    <property type="evidence" value="ECO:0007669"/>
    <property type="project" value="InterPro"/>
</dbReference>
<protein>
    <recommendedName>
        <fullName evidence="16">Sensory/regulatory protein RpfC</fullName>
        <ecNumber evidence="3">2.7.13.3</ecNumber>
    </recommendedName>
</protein>
<evidence type="ECO:0000256" key="18">
    <source>
        <dbReference type="PROSITE-ProRule" id="PRU00169"/>
    </source>
</evidence>
<comment type="subcellular location">
    <subcellularLocation>
        <location evidence="2">Cell membrane</location>
        <topology evidence="2">Multi-pass membrane protein</topology>
    </subcellularLocation>
</comment>
<dbReference type="Gene3D" id="3.40.50.2300">
    <property type="match status" value="2"/>
</dbReference>
<evidence type="ECO:0000256" key="5">
    <source>
        <dbReference type="ARBA" id="ARBA00022553"/>
    </source>
</evidence>
<evidence type="ECO:0000256" key="9">
    <source>
        <dbReference type="ARBA" id="ARBA00022777"/>
    </source>
</evidence>
<keyword evidence="8" id="KW-0547">Nucleotide-binding</keyword>
<dbReference type="InterPro" id="IPR003594">
    <property type="entry name" value="HATPase_dom"/>
</dbReference>
<evidence type="ECO:0000256" key="2">
    <source>
        <dbReference type="ARBA" id="ARBA00004651"/>
    </source>
</evidence>
<dbReference type="Pfam" id="PF00072">
    <property type="entry name" value="Response_reg"/>
    <property type="match status" value="2"/>
</dbReference>
<feature type="domain" description="Response regulatory" evidence="20">
    <location>
        <begin position="423"/>
        <end position="542"/>
    </location>
</feature>
<dbReference type="SUPFAM" id="SSF47384">
    <property type="entry name" value="Homodimeric domain of signal transducing histidine kinase"/>
    <property type="match status" value="1"/>
</dbReference>
<dbReference type="SMART" id="SM00387">
    <property type="entry name" value="HATPase_c"/>
    <property type="match status" value="1"/>
</dbReference>
<keyword evidence="14" id="KW-0472">Membrane</keyword>
<dbReference type="SUPFAM" id="SSF55874">
    <property type="entry name" value="ATPase domain of HSP90 chaperone/DNA topoisomerase II/histidine kinase"/>
    <property type="match status" value="1"/>
</dbReference>
<feature type="modified residue" description="4-aspartylphosphate" evidence="18">
    <location>
        <position position="620"/>
    </location>
</feature>
<dbReference type="GO" id="GO:0005886">
    <property type="term" value="C:plasma membrane"/>
    <property type="evidence" value="ECO:0007669"/>
    <property type="project" value="UniProtKB-SubCell"/>
</dbReference>
<dbReference type="GO" id="GO:0016787">
    <property type="term" value="F:hydrolase activity"/>
    <property type="evidence" value="ECO:0007669"/>
    <property type="project" value="UniProtKB-KW"/>
</dbReference>
<evidence type="ECO:0000256" key="7">
    <source>
        <dbReference type="ARBA" id="ARBA00022692"/>
    </source>
</evidence>
<dbReference type="Gene3D" id="1.10.287.130">
    <property type="match status" value="1"/>
</dbReference>
<dbReference type="InterPro" id="IPR004358">
    <property type="entry name" value="Sig_transdc_His_kin-like_C"/>
</dbReference>
<feature type="modified residue" description="Phosphohistidine" evidence="17">
    <location>
        <position position="770"/>
    </location>
</feature>
<keyword evidence="13" id="KW-0902">Two-component regulatory system</keyword>
<dbReference type="InterPro" id="IPR005467">
    <property type="entry name" value="His_kinase_dom"/>
</dbReference>
<proteinExistence type="predicted"/>
<dbReference type="Pfam" id="PF01627">
    <property type="entry name" value="Hpt"/>
    <property type="match status" value="1"/>
</dbReference>
<dbReference type="SUPFAM" id="SSF52172">
    <property type="entry name" value="CheY-like"/>
    <property type="match status" value="2"/>
</dbReference>
<dbReference type="CDD" id="cd00082">
    <property type="entry name" value="HisKA"/>
    <property type="match status" value="1"/>
</dbReference>
<dbReference type="PRINTS" id="PR00344">
    <property type="entry name" value="BCTRLSENSOR"/>
</dbReference>
<evidence type="ECO:0000256" key="3">
    <source>
        <dbReference type="ARBA" id="ARBA00012438"/>
    </source>
</evidence>
<keyword evidence="6 22" id="KW-0808">Transferase</keyword>
<geneLocation type="plasmid" evidence="23">
    <name>pthaf100_a</name>
</geneLocation>
<dbReference type="InterPro" id="IPR011006">
    <property type="entry name" value="CheY-like_superfamily"/>
</dbReference>
<dbReference type="Gene3D" id="1.20.120.160">
    <property type="entry name" value="HPT domain"/>
    <property type="match status" value="1"/>
</dbReference>
<dbReference type="InterPro" id="IPR036097">
    <property type="entry name" value="HisK_dim/P_sf"/>
</dbReference>
<dbReference type="EMBL" id="CP045351">
    <property type="protein sequence ID" value="QFT28482.1"/>
    <property type="molecule type" value="Genomic_DNA"/>
</dbReference>
<dbReference type="CDD" id="cd16922">
    <property type="entry name" value="HATPase_EvgS-ArcB-TorS-like"/>
    <property type="match status" value="1"/>
</dbReference>
<dbReference type="InterPro" id="IPR001789">
    <property type="entry name" value="Sig_transdc_resp-reg_receiver"/>
</dbReference>
<dbReference type="CDD" id="cd00088">
    <property type="entry name" value="HPT"/>
    <property type="match status" value="1"/>
</dbReference>
<dbReference type="Pfam" id="PF00512">
    <property type="entry name" value="HisKA"/>
    <property type="match status" value="1"/>
</dbReference>
<dbReference type="FunFam" id="3.30.565.10:FF:000010">
    <property type="entry name" value="Sensor histidine kinase RcsC"/>
    <property type="match status" value="1"/>
</dbReference>
<dbReference type="PROSITE" id="PS50110">
    <property type="entry name" value="RESPONSE_REGULATORY"/>
    <property type="match status" value="2"/>
</dbReference>
<dbReference type="SMART" id="SM00448">
    <property type="entry name" value="REC"/>
    <property type="match status" value="2"/>
</dbReference>
<dbReference type="GO" id="GO:0005524">
    <property type="term" value="F:ATP binding"/>
    <property type="evidence" value="ECO:0007669"/>
    <property type="project" value="UniProtKB-KW"/>
</dbReference>
<evidence type="ECO:0000256" key="11">
    <source>
        <dbReference type="ARBA" id="ARBA00022840"/>
    </source>
</evidence>
<dbReference type="InterPro" id="IPR003661">
    <property type="entry name" value="HisK_dim/P_dom"/>
</dbReference>
<reference evidence="22 23" key="1">
    <citation type="submission" date="2019-10" db="EMBL/GenBank/DDBJ databases">
        <title>Complete genome sequence of Vibrio sp. strain THAF100, isolated from non-filtered water from the water column of tank 6 of a marine aquarium containing stony-coral fragments. Water maintained at 26 degree C.</title>
        <authorList>
            <person name="Ruckert C."/>
            <person name="Franco A."/>
            <person name="Kalinowski J."/>
            <person name="Glaeser S."/>
        </authorList>
    </citation>
    <scope>NUCLEOTIDE SEQUENCE [LARGE SCALE GENOMIC DNA]</scope>
    <source>
        <strain evidence="22 23">THAF100</strain>
        <plasmid evidence="23">pthaf100_a</plasmid>
    </source>
</reference>
<dbReference type="SUPFAM" id="SSF47226">
    <property type="entry name" value="Histidine-containing phosphotransfer domain, HPT domain"/>
    <property type="match status" value="1"/>
</dbReference>
<feature type="domain" description="Response regulatory" evidence="20">
    <location>
        <begin position="571"/>
        <end position="687"/>
    </location>
</feature>
<evidence type="ECO:0000256" key="15">
    <source>
        <dbReference type="ARBA" id="ARBA00064003"/>
    </source>
</evidence>
<dbReference type="OrthoDB" id="9810730at2"/>
<dbReference type="InterPro" id="IPR008207">
    <property type="entry name" value="Sig_transdc_His_kin_Hpt_dom"/>
</dbReference>